<reference evidence="1" key="1">
    <citation type="submission" date="2022-04" db="EMBL/GenBank/DDBJ databases">
        <title>Chromosome-scale genome assembly of Holotrichia oblita Faldermann.</title>
        <authorList>
            <person name="Rongchong L."/>
        </authorList>
    </citation>
    <scope>NUCLEOTIDE SEQUENCE</scope>
    <source>
        <strain evidence="1">81SQS9</strain>
    </source>
</reference>
<protein>
    <submittedName>
        <fullName evidence="1">Peptidyl-prolyl cis-trans isomerase</fullName>
    </submittedName>
</protein>
<name>A0ACB9SME1_HOLOL</name>
<gene>
    <name evidence="1" type="ORF">MML48_8g00021506</name>
</gene>
<keyword evidence="1" id="KW-0413">Isomerase</keyword>
<dbReference type="EMBL" id="CM043022">
    <property type="protein sequence ID" value="KAI4456494.1"/>
    <property type="molecule type" value="Genomic_DNA"/>
</dbReference>
<sequence length="429" mass="50000">MEEPKIKLIITGLIVSVEFQKCRFYAERLFRNLPDKFEKPDIRPLLNVSWQQNLTKVRYIQRKIGGRIWKLKKKCVVFINGEYLGDDDDFFAFIMNIARIRVGVDFHEMGIRHLKTVYDKNIRDGLYSELVPLTAEMFLKRCRSKTHGWCNTKVHRIVKGSWLQVGGFDLNWKRMPCENYIIPHNRRGVLSMCNGGKHKTNNVQFIISLDSTPWMDYKYVAFGQVVQGEEVLSTIEQVPTRYEFPKSNISIVLCNEYQFQLKPDPQDVEDMAKYEQTADPIKYTPVDFECVDDVDSNISISKFLNGDYCLDTDLKSNMDMMQLPSFLLRLYMEYTGTCSPDLYAHDEGEQDHDSPPSTPTDPVPIIETVQYKTSVQLKMSQNEKHDEEVDEVEVVQKITQFEQDDMRNQSLMPTSSEILHMDDLNTLFV</sequence>
<organism evidence="1 2">
    <name type="scientific">Holotrichia oblita</name>
    <name type="common">Chafer beetle</name>
    <dbReference type="NCBI Taxonomy" id="644536"/>
    <lineage>
        <taxon>Eukaryota</taxon>
        <taxon>Metazoa</taxon>
        <taxon>Ecdysozoa</taxon>
        <taxon>Arthropoda</taxon>
        <taxon>Hexapoda</taxon>
        <taxon>Insecta</taxon>
        <taxon>Pterygota</taxon>
        <taxon>Neoptera</taxon>
        <taxon>Endopterygota</taxon>
        <taxon>Coleoptera</taxon>
        <taxon>Polyphaga</taxon>
        <taxon>Scarabaeiformia</taxon>
        <taxon>Scarabaeidae</taxon>
        <taxon>Melolonthinae</taxon>
        <taxon>Holotrichia</taxon>
    </lineage>
</organism>
<evidence type="ECO:0000313" key="1">
    <source>
        <dbReference type="EMBL" id="KAI4456494.1"/>
    </source>
</evidence>
<evidence type="ECO:0000313" key="2">
    <source>
        <dbReference type="Proteomes" id="UP001056778"/>
    </source>
</evidence>
<dbReference type="Proteomes" id="UP001056778">
    <property type="component" value="Chromosome 8"/>
</dbReference>
<keyword evidence="2" id="KW-1185">Reference proteome</keyword>
<proteinExistence type="predicted"/>
<accession>A0ACB9SME1</accession>
<comment type="caution">
    <text evidence="1">The sequence shown here is derived from an EMBL/GenBank/DDBJ whole genome shotgun (WGS) entry which is preliminary data.</text>
</comment>